<dbReference type="STRING" id="559295.C5E285"/>
<dbReference type="GO" id="GO:0005096">
    <property type="term" value="F:GTPase activator activity"/>
    <property type="evidence" value="ECO:0007669"/>
    <property type="project" value="TreeGrafter"/>
</dbReference>
<dbReference type="PANTHER" id="PTHR14149:SF14">
    <property type="entry name" value="CALPONIN-HOMOLOGY (CH) DOMAIN-CONTAINING PROTEIN"/>
    <property type="match status" value="1"/>
</dbReference>
<evidence type="ECO:0000256" key="2">
    <source>
        <dbReference type="SAM" id="MobiDB-lite"/>
    </source>
</evidence>
<accession>C5E285</accession>
<dbReference type="InParanoid" id="C5E285"/>
<gene>
    <name evidence="4" type="ordered locus">KLTH0H02926g</name>
</gene>
<dbReference type="RefSeq" id="XP_002556008.1">
    <property type="nucleotide sequence ID" value="XM_002555962.1"/>
</dbReference>
<dbReference type="InterPro" id="IPR036872">
    <property type="entry name" value="CH_dom_sf"/>
</dbReference>
<dbReference type="Pfam" id="PF00307">
    <property type="entry name" value="CH"/>
    <property type="match status" value="1"/>
</dbReference>
<keyword evidence="1" id="KW-0175">Coiled coil</keyword>
<evidence type="ECO:0000259" key="3">
    <source>
        <dbReference type="PROSITE" id="PS50021"/>
    </source>
</evidence>
<name>C5E285_LACTC</name>
<evidence type="ECO:0000313" key="4">
    <source>
        <dbReference type="EMBL" id="CAR30146.1"/>
    </source>
</evidence>
<evidence type="ECO:0000313" key="5">
    <source>
        <dbReference type="Proteomes" id="UP000002036"/>
    </source>
</evidence>
<dbReference type="GO" id="GO:0051015">
    <property type="term" value="F:actin filament binding"/>
    <property type="evidence" value="ECO:0007669"/>
    <property type="project" value="TreeGrafter"/>
</dbReference>
<reference evidence="4 5" key="1">
    <citation type="journal article" date="2009" name="Genome Res.">
        <title>Comparative genomics of protoploid Saccharomycetaceae.</title>
        <authorList>
            <consortium name="The Genolevures Consortium"/>
            <person name="Souciet J.-L."/>
            <person name="Dujon B."/>
            <person name="Gaillardin C."/>
            <person name="Johnston M."/>
            <person name="Baret P.V."/>
            <person name="Cliften P."/>
            <person name="Sherman D.J."/>
            <person name="Weissenbach J."/>
            <person name="Westhof E."/>
            <person name="Wincker P."/>
            <person name="Jubin C."/>
            <person name="Poulain J."/>
            <person name="Barbe V."/>
            <person name="Segurens B."/>
            <person name="Artiguenave F."/>
            <person name="Anthouard V."/>
            <person name="Vacherie B."/>
            <person name="Val M.-E."/>
            <person name="Fulton R.S."/>
            <person name="Minx P."/>
            <person name="Wilson R."/>
            <person name="Durrens P."/>
            <person name="Jean G."/>
            <person name="Marck C."/>
            <person name="Martin T."/>
            <person name="Nikolski M."/>
            <person name="Rolland T."/>
            <person name="Seret M.-L."/>
            <person name="Casaregola S."/>
            <person name="Despons L."/>
            <person name="Fairhead C."/>
            <person name="Fischer G."/>
            <person name="Lafontaine I."/>
            <person name="Leh V."/>
            <person name="Lemaire M."/>
            <person name="de Montigny J."/>
            <person name="Neuveglise C."/>
            <person name="Thierry A."/>
            <person name="Blanc-Lenfle I."/>
            <person name="Bleykasten C."/>
            <person name="Diffels J."/>
            <person name="Fritsch E."/>
            <person name="Frangeul L."/>
            <person name="Goeffon A."/>
            <person name="Jauniaux N."/>
            <person name="Kachouri-Lafond R."/>
            <person name="Payen C."/>
            <person name="Potier S."/>
            <person name="Pribylova L."/>
            <person name="Ozanne C."/>
            <person name="Richard G.-F."/>
            <person name="Sacerdot C."/>
            <person name="Straub M.-L."/>
            <person name="Talla E."/>
        </authorList>
    </citation>
    <scope>NUCLEOTIDE SEQUENCE [LARGE SCALE GENOMIC DNA]</scope>
    <source>
        <strain evidence="5">ATCC 56472 / CBS 6340 / NRRL Y-8284</strain>
    </source>
</reference>
<dbReference type="GO" id="GO:1903479">
    <property type="term" value="P:mitotic actomyosin contractile ring assembly actin filament organization"/>
    <property type="evidence" value="ECO:0007669"/>
    <property type="project" value="TreeGrafter"/>
</dbReference>
<evidence type="ECO:0000256" key="1">
    <source>
        <dbReference type="SAM" id="Coils"/>
    </source>
</evidence>
<dbReference type="SMART" id="SM00033">
    <property type="entry name" value="CH"/>
    <property type="match status" value="1"/>
</dbReference>
<dbReference type="InterPro" id="IPR000593">
    <property type="entry name" value="RasGAP_C"/>
</dbReference>
<dbReference type="InterPro" id="IPR008936">
    <property type="entry name" value="Rho_GTPase_activation_prot"/>
</dbReference>
<dbReference type="GO" id="GO:0005516">
    <property type="term" value="F:calmodulin binding"/>
    <property type="evidence" value="ECO:0007669"/>
    <property type="project" value="TreeGrafter"/>
</dbReference>
<dbReference type="InterPro" id="IPR001936">
    <property type="entry name" value="RasGAP_dom"/>
</dbReference>
<dbReference type="CDD" id="cd12206">
    <property type="entry name" value="RasGAP_IQGAP_related"/>
    <property type="match status" value="1"/>
</dbReference>
<dbReference type="Pfam" id="PF00616">
    <property type="entry name" value="RasGAP"/>
    <property type="match status" value="1"/>
</dbReference>
<proteinExistence type="predicted"/>
<dbReference type="FunCoup" id="C5E285">
    <property type="interactions" value="399"/>
</dbReference>
<dbReference type="OMA" id="KGVLVHW"/>
<dbReference type="GeneID" id="8294321"/>
<dbReference type="Gene3D" id="1.10.506.10">
    <property type="entry name" value="GTPase Activation - p120gap, domain 1"/>
    <property type="match status" value="1"/>
</dbReference>
<dbReference type="KEGG" id="lth:KLTH0H02926g"/>
<dbReference type="PROSITE" id="PS50096">
    <property type="entry name" value="IQ"/>
    <property type="match status" value="2"/>
</dbReference>
<feature type="region of interest" description="Disordered" evidence="2">
    <location>
        <begin position="26"/>
        <end position="101"/>
    </location>
</feature>
<dbReference type="EMBL" id="CU928180">
    <property type="protein sequence ID" value="CAR30146.1"/>
    <property type="molecule type" value="Genomic_DNA"/>
</dbReference>
<dbReference type="Pfam" id="PF03836">
    <property type="entry name" value="RasGAP_C"/>
    <property type="match status" value="1"/>
</dbReference>
<dbReference type="eggNOG" id="KOG2128">
    <property type="taxonomic scope" value="Eukaryota"/>
</dbReference>
<dbReference type="PANTHER" id="PTHR14149">
    <property type="entry name" value="RAS GTPASE-ACTIVATING PROTEIN WITH IQ MOTIF"/>
    <property type="match status" value="1"/>
</dbReference>
<dbReference type="PROSITE" id="PS50021">
    <property type="entry name" value="CH"/>
    <property type="match status" value="1"/>
</dbReference>
<feature type="compositionally biased region" description="Basic and acidic residues" evidence="2">
    <location>
        <begin position="50"/>
        <end position="60"/>
    </location>
</feature>
<dbReference type="Proteomes" id="UP000002036">
    <property type="component" value="Chromosome H"/>
</dbReference>
<protein>
    <submittedName>
        <fullName evidence="4">KLTH0H02926p</fullName>
    </submittedName>
</protein>
<dbReference type="SUPFAM" id="SSF47576">
    <property type="entry name" value="Calponin-homology domain, CH-domain"/>
    <property type="match status" value="1"/>
</dbReference>
<dbReference type="SUPFAM" id="SSF48350">
    <property type="entry name" value="GTPase activation domain, GAP"/>
    <property type="match status" value="1"/>
</dbReference>
<feature type="coiled-coil region" evidence="1">
    <location>
        <begin position="790"/>
        <end position="817"/>
    </location>
</feature>
<feature type="compositionally biased region" description="Basic and acidic residues" evidence="2">
    <location>
        <begin position="343"/>
        <end position="352"/>
    </location>
</feature>
<dbReference type="OrthoDB" id="775356at2759"/>
<feature type="compositionally biased region" description="Basic and acidic residues" evidence="2">
    <location>
        <begin position="323"/>
        <end position="333"/>
    </location>
</feature>
<feature type="compositionally biased region" description="Polar residues" evidence="2">
    <location>
        <begin position="82"/>
        <end position="97"/>
    </location>
</feature>
<dbReference type="GO" id="GO:0110085">
    <property type="term" value="C:mitotic actomyosin contractile ring"/>
    <property type="evidence" value="ECO:0007669"/>
    <property type="project" value="TreeGrafter"/>
</dbReference>
<dbReference type="InterPro" id="IPR001715">
    <property type="entry name" value="CH_dom"/>
</dbReference>
<organism evidence="4 5">
    <name type="scientific">Lachancea thermotolerans (strain ATCC 56472 / CBS 6340 / NRRL Y-8284)</name>
    <name type="common">Yeast</name>
    <name type="synonym">Kluyveromyces thermotolerans</name>
    <dbReference type="NCBI Taxonomy" id="559295"/>
    <lineage>
        <taxon>Eukaryota</taxon>
        <taxon>Fungi</taxon>
        <taxon>Dikarya</taxon>
        <taxon>Ascomycota</taxon>
        <taxon>Saccharomycotina</taxon>
        <taxon>Saccharomycetes</taxon>
        <taxon>Saccharomycetales</taxon>
        <taxon>Saccharomycetaceae</taxon>
        <taxon>Lachancea</taxon>
    </lineage>
</organism>
<feature type="region of interest" description="Disordered" evidence="2">
    <location>
        <begin position="317"/>
        <end position="356"/>
    </location>
</feature>
<dbReference type="HOGENOM" id="CLU_000972_1_0_1"/>
<feature type="region of interest" description="Disordered" evidence="2">
    <location>
        <begin position="1"/>
        <end position="20"/>
    </location>
</feature>
<keyword evidence="5" id="KW-1185">Reference proteome</keyword>
<sequence>MTSVNGSPSRGKNPFIERYMASLGEGTEAASKSVSPTKHYPPVGSPARSKVVDKENVVDRKSKKSSLLRAAAESPLKPIPPSKQNSGTLAHSFNPKGTETPIKKSTAATIVSTTFDVTSLSKKDAKYYEFLCRVKEAKEWIEAIIEEKLPSELDLATGNSLRDGVYLAKLTQKIEPGLARKIVPSGNTLQFTHTQNINSFFRLVESVGVPDLFRFELTDLYEKKNIPQVFETLHALANVINSKWPGKAPEIQNLSGLCSFSNDDLKTCQRRLPMIHNFRSFKSTKPSTASGTSELPSGLLAAPTISSVEDTPVKIPKLSVPSEEPKTPEKQCEISKTPSPASHKSEQQDHKTPSLANTLTDTAPLLKFDMRSSPAKSLSYYSPRIYRHLSYRTASPDIYSSRLSTDPYDPDYYNTLKYTTPEYSPIRRKRMTELEFLDSVSSLQAICRGVNTRFGLTLMQRKVDMVVKNLTLLQARARAGLVRSPFKQKLQSEASPGSKSSIGCLQATIRANQVREKIFRLRVRLLRVEEEVTSIQSLARAAIVFRRAKATLERHSMITEPLIELQAYAKGLRQRDILRQTKESLSSHLPQIVFLQGLLRSRHLRKHRKLIYFSLNEQLNTIHTLQALARGTTKRRAMQRLDNELELHSGSISKVTALLKGSFKRCSIKSLATAVRDSKDPVVSLQALSKGVLARFALELVADVVEANNLMEFQSLAKGSIIRRANRRLDAYYKGKLPEVVKVQSFIRSHQLRVAYIEFMSSANPSLWAVRKFVHLLNKIYTSHKSQNKLEWLKSQIDQANKSRDKLQGNLNLLQRKSEILEDYNIFVGNLNGKASVLQNSVSSSFPGYEKLIYLLQADPFYWKTVARLDQSFASKYLVKTFSSANGIMTQRENVFFVKLVADLMITDIENFNNVQDFLSAKPQGFWQDLLVSYIHRQIPDLMKELFQPVLDFVSSDQVDFESIPAVIYRKIHPHGADLSSSQSIEDDTTKRVFVQNLTSLWNAVEIVSDALTRNVDRISEDVKFLCTAAYKAVADRSPYESDALLAISKILIEVIVASFLKEPAKFGSRKVSIQAEKKISVLLDVLMTVYSFTEFQGYLTPLNQYADQIRTDLALSLKSMLTSPSFENFCDKLIYGDMCQETRASLSISKQYLVDIGDKLKSTLSSFPHDDPIVQLYKDMSKSQERQALRASTNNIVDLRLNPSAYQLSSSDDRLMSVYNEIKRGLVYMMQVEDVETNLYDLMTSSILMSDEPIFQELVHRTEAIKSDPLLKNLESLSYFNLKQHVLERAYELKQMDSLTIEDGLQSILNDIANTIKSREYVAESTKNEAQTAQHTLKRIQDSTFQLQEAIRSLETAQKRALKSKQSSNTYAPSKKHGLGNKLKDVYKKVNHKSYGEKNCLSLEWTTRHLHEIGVLNEVAGENLGKVALSFFGSNGPKFPDILFKISTSDGEVYAVEMNDERKGDKTKRSGTDSFAFSKLVDTLAKDKAAKLELFSKKVEFNVPNLLNLVATSFLGRQ</sequence>
<feature type="domain" description="Calponin-homology (CH)" evidence="3">
    <location>
        <begin position="131"/>
        <end position="241"/>
    </location>
</feature>
<feature type="compositionally biased region" description="Polar residues" evidence="2">
    <location>
        <begin position="1"/>
        <end position="10"/>
    </location>
</feature>
<dbReference type="Gene3D" id="1.10.418.10">
    <property type="entry name" value="Calponin-like domain"/>
    <property type="match status" value="1"/>
</dbReference>
<dbReference type="CDD" id="cd21206">
    <property type="entry name" value="CH_IQGAP"/>
    <property type="match status" value="1"/>
</dbReference>